<dbReference type="AlphaFoldDB" id="A0A518ESI7"/>
<feature type="region of interest" description="Disordered" evidence="1">
    <location>
        <begin position="182"/>
        <end position="237"/>
    </location>
</feature>
<dbReference type="Proteomes" id="UP000320390">
    <property type="component" value="Chromosome"/>
</dbReference>
<keyword evidence="3" id="KW-1185">Reference proteome</keyword>
<proteinExistence type="predicted"/>
<feature type="region of interest" description="Disordered" evidence="1">
    <location>
        <begin position="1"/>
        <end position="33"/>
    </location>
</feature>
<name>A0A518ESI7_9BACT</name>
<reference evidence="2 3" key="1">
    <citation type="submission" date="2019-02" db="EMBL/GenBank/DDBJ databases">
        <title>Deep-cultivation of Planctomycetes and their phenomic and genomic characterization uncovers novel biology.</title>
        <authorList>
            <person name="Wiegand S."/>
            <person name="Jogler M."/>
            <person name="Boedeker C."/>
            <person name="Pinto D."/>
            <person name="Vollmers J."/>
            <person name="Rivas-Marin E."/>
            <person name="Kohn T."/>
            <person name="Peeters S.H."/>
            <person name="Heuer A."/>
            <person name="Rast P."/>
            <person name="Oberbeckmann S."/>
            <person name="Bunk B."/>
            <person name="Jeske O."/>
            <person name="Meyerdierks A."/>
            <person name="Storesund J.E."/>
            <person name="Kallscheuer N."/>
            <person name="Luecker S."/>
            <person name="Lage O.M."/>
            <person name="Pohl T."/>
            <person name="Merkel B.J."/>
            <person name="Hornburger P."/>
            <person name="Mueller R.-W."/>
            <person name="Bruemmer F."/>
            <person name="Labrenz M."/>
            <person name="Spormann A.M."/>
            <person name="Op den Camp H."/>
            <person name="Overmann J."/>
            <person name="Amann R."/>
            <person name="Jetten M.S.M."/>
            <person name="Mascher T."/>
            <person name="Medema M.H."/>
            <person name="Devos D.P."/>
            <person name="Kaster A.-K."/>
            <person name="Ovreas L."/>
            <person name="Rohde M."/>
            <person name="Galperin M.Y."/>
            <person name="Jogler C."/>
        </authorList>
    </citation>
    <scope>NUCLEOTIDE SEQUENCE [LARGE SCALE GENOMIC DNA]</scope>
    <source>
        <strain evidence="2 3">Poly30</strain>
    </source>
</reference>
<evidence type="ECO:0000256" key="1">
    <source>
        <dbReference type="SAM" id="MobiDB-lite"/>
    </source>
</evidence>
<evidence type="ECO:0000313" key="2">
    <source>
        <dbReference type="EMBL" id="QDV07057.1"/>
    </source>
</evidence>
<organism evidence="2 3">
    <name type="scientific">Saltatorellus ferox</name>
    <dbReference type="NCBI Taxonomy" id="2528018"/>
    <lineage>
        <taxon>Bacteria</taxon>
        <taxon>Pseudomonadati</taxon>
        <taxon>Planctomycetota</taxon>
        <taxon>Planctomycetia</taxon>
        <taxon>Planctomycetia incertae sedis</taxon>
        <taxon>Saltatorellus</taxon>
    </lineage>
</organism>
<feature type="compositionally biased region" description="Basic and acidic residues" evidence="1">
    <location>
        <begin position="224"/>
        <end position="237"/>
    </location>
</feature>
<feature type="compositionally biased region" description="Polar residues" evidence="1">
    <location>
        <begin position="190"/>
        <end position="207"/>
    </location>
</feature>
<evidence type="ECO:0000313" key="3">
    <source>
        <dbReference type="Proteomes" id="UP000320390"/>
    </source>
</evidence>
<accession>A0A518ESI7</accession>
<sequence length="283" mass="29821">MKSCGSPPLSAASARTPGPVSAPQGLSGPREACPRGPCGEHACPARTPARRGRPSGEDACAASAQRCNRYFLVRGNARDTARCCSDRTARHSMPWSQSWPLEVSRHRLPAVRAKRRTRGLRLPANGLWAARGPIPQQVSRRRSPGTDCLPFARSVERVGSGFSLTACVLPAGALARMGELGGSEVSSLGPQTSDLSPQPSAATSRSAQLAHAGERSSGQHRNRQREASAHAFDASRERQAVRIGRPAPGDLPGQQSAGGLLPRQVEPGRAIVVTAKCRAALSL</sequence>
<protein>
    <submittedName>
        <fullName evidence="2">Uncharacterized protein</fullName>
    </submittedName>
</protein>
<gene>
    <name evidence="2" type="ORF">Poly30_25760</name>
</gene>
<dbReference type="EMBL" id="CP036434">
    <property type="protein sequence ID" value="QDV07057.1"/>
    <property type="molecule type" value="Genomic_DNA"/>
</dbReference>